<evidence type="ECO:0000313" key="5">
    <source>
        <dbReference type="EMBL" id="CAB4920658.1"/>
    </source>
</evidence>
<dbReference type="GO" id="GO:0000160">
    <property type="term" value="P:phosphorelay signal transduction system"/>
    <property type="evidence" value="ECO:0007669"/>
    <property type="project" value="UniProtKB-KW"/>
</dbReference>
<keyword evidence="1" id="KW-0808">Transferase</keyword>
<dbReference type="Gene3D" id="3.30.565.10">
    <property type="entry name" value="Histidine kinase-like ATPase, C-terminal domain"/>
    <property type="match status" value="1"/>
</dbReference>
<dbReference type="SUPFAM" id="SSF55781">
    <property type="entry name" value="GAF domain-like"/>
    <property type="match status" value="1"/>
</dbReference>
<dbReference type="PANTHER" id="PTHR24421:SF61">
    <property type="entry name" value="OXYGEN SENSOR HISTIDINE KINASE NREB"/>
    <property type="match status" value="1"/>
</dbReference>
<dbReference type="Pfam" id="PF13492">
    <property type="entry name" value="GAF_3"/>
    <property type="match status" value="1"/>
</dbReference>
<sequence length="385" mass="41414">MSDQPDNPVGGERPVVATYGASSELVWALDRIANVLGGLPTESGGGADRFYDALGGAICSLTSIRRAVVFLWDEARRTVRVAGRHEIDVSVFDDDFVNLDLLPAARRALEGDQVVESTDHPVVAERYGDIVSNRALTVIPMVAGASWVGVVIGDRPTDAGPLSEAESRLLWSLGKTAALAATARSATRQAMRARELEARIDLAREIHERVVQRLFGVSLALSSEVELDAETRERCRTELQAALHELRDAVQKPLARSSRQTGARLVDELRRLSREHAALGLRLAGGDPADVPEHLEPLVQSVLVEAIRNVQKHAEPTVVDVTVARSDGMLVLEIANDGAVGRSGSSGMGLRLAAVEALQYGGLLEFGPDGEGRWKVRLAVPDDRA</sequence>
<gene>
    <name evidence="5" type="ORF">UFOPK3674_00529</name>
</gene>
<feature type="domain" description="GAF" evidence="4">
    <location>
        <begin position="56"/>
        <end position="180"/>
    </location>
</feature>
<dbReference type="InterPro" id="IPR050482">
    <property type="entry name" value="Sensor_HK_TwoCompSys"/>
</dbReference>
<dbReference type="SUPFAM" id="SSF55874">
    <property type="entry name" value="ATPase domain of HSP90 chaperone/DNA topoisomerase II/histidine kinase"/>
    <property type="match status" value="1"/>
</dbReference>
<dbReference type="PANTHER" id="PTHR24421">
    <property type="entry name" value="NITRATE/NITRITE SENSOR PROTEIN NARX-RELATED"/>
    <property type="match status" value="1"/>
</dbReference>
<keyword evidence="3" id="KW-0175">Coiled coil</keyword>
<dbReference type="AlphaFoldDB" id="A0A6J7HMR1"/>
<dbReference type="InterPro" id="IPR003018">
    <property type="entry name" value="GAF"/>
</dbReference>
<organism evidence="5">
    <name type="scientific">freshwater metagenome</name>
    <dbReference type="NCBI Taxonomy" id="449393"/>
    <lineage>
        <taxon>unclassified sequences</taxon>
        <taxon>metagenomes</taxon>
        <taxon>ecological metagenomes</taxon>
    </lineage>
</organism>
<evidence type="ECO:0000259" key="4">
    <source>
        <dbReference type="Pfam" id="PF13492"/>
    </source>
</evidence>
<dbReference type="EMBL" id="CAFBMX010000002">
    <property type="protein sequence ID" value="CAB4920658.1"/>
    <property type="molecule type" value="Genomic_DNA"/>
</dbReference>
<protein>
    <submittedName>
        <fullName evidence="5">Unannotated protein</fullName>
    </submittedName>
</protein>
<reference evidence="5" key="1">
    <citation type="submission" date="2020-05" db="EMBL/GenBank/DDBJ databases">
        <authorList>
            <person name="Chiriac C."/>
            <person name="Salcher M."/>
            <person name="Ghai R."/>
            <person name="Kavagutti S V."/>
        </authorList>
    </citation>
    <scope>NUCLEOTIDE SEQUENCE</scope>
</reference>
<keyword evidence="2" id="KW-0418">Kinase</keyword>
<accession>A0A6J7HMR1</accession>
<dbReference type="InterPro" id="IPR036890">
    <property type="entry name" value="HATPase_C_sf"/>
</dbReference>
<dbReference type="GO" id="GO:0016301">
    <property type="term" value="F:kinase activity"/>
    <property type="evidence" value="ECO:0007669"/>
    <property type="project" value="UniProtKB-KW"/>
</dbReference>
<evidence type="ECO:0000256" key="2">
    <source>
        <dbReference type="ARBA" id="ARBA00022777"/>
    </source>
</evidence>
<evidence type="ECO:0000256" key="3">
    <source>
        <dbReference type="SAM" id="Coils"/>
    </source>
</evidence>
<proteinExistence type="predicted"/>
<name>A0A6J7HMR1_9ZZZZ</name>
<dbReference type="Gene3D" id="3.30.450.40">
    <property type="match status" value="1"/>
</dbReference>
<feature type="coiled-coil region" evidence="3">
    <location>
        <begin position="193"/>
        <end position="252"/>
    </location>
</feature>
<dbReference type="InterPro" id="IPR029016">
    <property type="entry name" value="GAF-like_dom_sf"/>
</dbReference>
<evidence type="ECO:0000256" key="1">
    <source>
        <dbReference type="ARBA" id="ARBA00022679"/>
    </source>
</evidence>